<keyword evidence="1" id="KW-0812">Transmembrane</keyword>
<evidence type="ECO:0000259" key="2">
    <source>
        <dbReference type="Pfam" id="PF07811"/>
    </source>
</evidence>
<keyword evidence="1" id="KW-1133">Transmembrane helix</keyword>
<name>A0ABN7HFQ6_9BURK</name>
<evidence type="ECO:0000313" key="3">
    <source>
        <dbReference type="EMBL" id="CAD6508882.1"/>
    </source>
</evidence>
<feature type="transmembrane region" description="Helical" evidence="1">
    <location>
        <begin position="49"/>
        <end position="75"/>
    </location>
</feature>
<keyword evidence="1" id="KW-0472">Membrane</keyword>
<keyword evidence="4" id="KW-1185">Reference proteome</keyword>
<dbReference type="RefSeq" id="WP_201640456.1">
    <property type="nucleotide sequence ID" value="NZ_CAJHCP010000001.1"/>
</dbReference>
<dbReference type="Pfam" id="PF07811">
    <property type="entry name" value="TadE"/>
    <property type="match status" value="1"/>
</dbReference>
<feature type="domain" description="TadE-like" evidence="2">
    <location>
        <begin position="46"/>
        <end position="88"/>
    </location>
</feature>
<evidence type="ECO:0000313" key="4">
    <source>
        <dbReference type="Proteomes" id="UP000598032"/>
    </source>
</evidence>
<sequence length="183" mass="19763">MSPLPTQLALRIEGRAETRRAARPATHCASRALERAPGRRAHAQRGATAIEFALVFPLFFSILYAIVMFSLILVAQQNLTLAASEGARSALNWRANGGLTDAIQKRTDGTCTTAKLMISTLVKKMDCTATQVTCNGGMVCVTVTLKYDYSTYPVIPTLPLLSYAVPTSLTSTAMVQLNPENVQ</sequence>
<dbReference type="InterPro" id="IPR012495">
    <property type="entry name" value="TadE-like_dom"/>
</dbReference>
<dbReference type="EMBL" id="CAJHCP010000001">
    <property type="protein sequence ID" value="CAD6508882.1"/>
    <property type="molecule type" value="Genomic_DNA"/>
</dbReference>
<comment type="caution">
    <text evidence="3">The sequence shown here is derived from an EMBL/GenBank/DDBJ whole genome shotgun (WGS) entry which is preliminary data.</text>
</comment>
<accession>A0ABN7HFQ6</accession>
<organism evidence="3 4">
    <name type="scientific">Paraburkholderia metrosideri</name>
    <dbReference type="NCBI Taxonomy" id="580937"/>
    <lineage>
        <taxon>Bacteria</taxon>
        <taxon>Pseudomonadati</taxon>
        <taxon>Pseudomonadota</taxon>
        <taxon>Betaproteobacteria</taxon>
        <taxon>Burkholderiales</taxon>
        <taxon>Burkholderiaceae</taxon>
        <taxon>Paraburkholderia</taxon>
    </lineage>
</organism>
<reference evidence="3 4" key="1">
    <citation type="submission" date="2020-10" db="EMBL/GenBank/DDBJ databases">
        <authorList>
            <person name="Peeters C."/>
        </authorList>
    </citation>
    <scope>NUCLEOTIDE SEQUENCE [LARGE SCALE GENOMIC DNA]</scope>
    <source>
        <strain evidence="3 4">LMG 28140</strain>
    </source>
</reference>
<gene>
    <name evidence="3" type="ORF">LMG28140_00196</name>
</gene>
<proteinExistence type="predicted"/>
<dbReference type="Proteomes" id="UP000598032">
    <property type="component" value="Unassembled WGS sequence"/>
</dbReference>
<protein>
    <recommendedName>
        <fullName evidence="2">TadE-like domain-containing protein</fullName>
    </recommendedName>
</protein>
<evidence type="ECO:0000256" key="1">
    <source>
        <dbReference type="SAM" id="Phobius"/>
    </source>
</evidence>